<feature type="chain" id="PRO_5047406835" evidence="8">
    <location>
        <begin position="22"/>
        <end position="808"/>
    </location>
</feature>
<evidence type="ECO:0000256" key="1">
    <source>
        <dbReference type="ARBA" id="ARBA00004571"/>
    </source>
</evidence>
<dbReference type="Pfam" id="PF13620">
    <property type="entry name" value="CarboxypepD_reg"/>
    <property type="match status" value="1"/>
</dbReference>
<evidence type="ECO:0000256" key="4">
    <source>
        <dbReference type="ARBA" id="ARBA00022692"/>
    </source>
</evidence>
<sequence>MLTKALLLLLLLGAGQRLCQAQTTGSFTGLVTDEKAQALPFANAVLVRAADSAFVAGGVADGSGRFALSAPASGTYRLRVTALGYRRWQSGPIGVAAPGQGHDFGTVQLRPEAQALKEVVVQGMKPTIEQHADRLVVNVEGTALAAGNTAYDVLARAPGVFIDPDGAIQLNGKAGAQVMLDGKLTYLSAKELQSLLQSMAADNLKTLELITSPSAKYDAAGTGGLINITLKKNTVSGLNGSVNAGAQYNGLAGYSTGGTLNYKRGAWNSFGNLDFSRRPTLRTLAFTRVFSDVSQGLLFDQTGREEGFRNSPALRLGTDWAVRPGHTLGGMLYVVRADQARDLGTATSLRSDQAATNQFIDALTRTTSELRSHTANLHYLGQLDTAGTTLALDLNYVNLNSAVGNTFANHIRRETGAVRDQLLTSDNPVNYDIYAAKLDLVRPLTRATKLEAGAKISQVVSDNDLRFFTVVAEKSLPDLGRTNHFIYQENIYAAYATVTHTLSERWSVEAGLRAEQTHSQGTSRTLSQTNERRYLNLFPSLFVQQTVSPQYQISYQCNRRIDRPRYEELNPFVIFLDPYSVVKGNPNLRPQYTTSLQVVQTWKSQYNLTVGYANTRDYMAQIPLQNTRDTLTVFQQQNLSRFETFNATLSAPWRLMAKWQTTNVLTGTYERVSTELNGQGVRNGRLSLFAQTTHTVQLPAKLRLEVNGSYVGPGIYGVYRVRGIAWVDTGLKRAFAKDQLEASLSVTDVFRSRQIGGVYRQAGNLNEFAQYRGEQAVRLSVRYKFARGEKFDTKRRASDLDEVNRAGR</sequence>
<gene>
    <name evidence="10" type="ORF">I2H31_23405</name>
</gene>
<evidence type="ECO:0000256" key="5">
    <source>
        <dbReference type="ARBA" id="ARBA00022729"/>
    </source>
</evidence>
<dbReference type="InterPro" id="IPR036942">
    <property type="entry name" value="Beta-barrel_TonB_sf"/>
</dbReference>
<evidence type="ECO:0000313" key="11">
    <source>
        <dbReference type="Proteomes" id="UP000618931"/>
    </source>
</evidence>
<keyword evidence="6" id="KW-0472">Membrane</keyword>
<keyword evidence="11" id="KW-1185">Reference proteome</keyword>
<keyword evidence="2" id="KW-0813">Transport</keyword>
<dbReference type="Proteomes" id="UP000618931">
    <property type="component" value="Unassembled WGS sequence"/>
</dbReference>
<dbReference type="EMBL" id="JADQDM010000022">
    <property type="protein sequence ID" value="MBF9224070.1"/>
    <property type="molecule type" value="Genomic_DNA"/>
</dbReference>
<reference evidence="10 11" key="1">
    <citation type="submission" date="2020-11" db="EMBL/GenBank/DDBJ databases">
        <authorList>
            <person name="Kim M.K."/>
        </authorList>
    </citation>
    <scope>NUCLEOTIDE SEQUENCE [LARGE SCALE GENOMIC DNA]</scope>
    <source>
        <strain evidence="10 11">BT662</strain>
    </source>
</reference>
<organism evidence="10 11">
    <name type="scientific">Hymenobacter ruricola</name>
    <dbReference type="NCBI Taxonomy" id="2791023"/>
    <lineage>
        <taxon>Bacteria</taxon>
        <taxon>Pseudomonadati</taxon>
        <taxon>Bacteroidota</taxon>
        <taxon>Cytophagia</taxon>
        <taxon>Cytophagales</taxon>
        <taxon>Hymenobacteraceae</taxon>
        <taxon>Hymenobacter</taxon>
    </lineage>
</organism>
<keyword evidence="5 8" id="KW-0732">Signal</keyword>
<dbReference type="InterPro" id="IPR037066">
    <property type="entry name" value="Plug_dom_sf"/>
</dbReference>
<keyword evidence="7" id="KW-0998">Cell outer membrane</keyword>
<comment type="subcellular location">
    <subcellularLocation>
        <location evidence="1">Cell outer membrane</location>
        <topology evidence="1">Multi-pass membrane protein</topology>
    </subcellularLocation>
</comment>
<keyword evidence="3" id="KW-1134">Transmembrane beta strand</keyword>
<comment type="caution">
    <text evidence="10">The sequence shown here is derived from an EMBL/GenBank/DDBJ whole genome shotgun (WGS) entry which is preliminary data.</text>
</comment>
<dbReference type="RefSeq" id="WP_196295490.1">
    <property type="nucleotide sequence ID" value="NZ_JADQDM010000022.1"/>
</dbReference>
<evidence type="ECO:0000313" key="10">
    <source>
        <dbReference type="EMBL" id="MBF9224070.1"/>
    </source>
</evidence>
<dbReference type="Pfam" id="PF14905">
    <property type="entry name" value="OMP_b-brl_3"/>
    <property type="match status" value="1"/>
</dbReference>
<accession>A0ABS0IAU4</accession>
<dbReference type="Gene3D" id="2.170.130.10">
    <property type="entry name" value="TonB-dependent receptor, plug domain"/>
    <property type="match status" value="1"/>
</dbReference>
<dbReference type="InterPro" id="IPR039426">
    <property type="entry name" value="TonB-dep_rcpt-like"/>
</dbReference>
<dbReference type="InterPro" id="IPR013784">
    <property type="entry name" value="Carb-bd-like_fold"/>
</dbReference>
<evidence type="ECO:0000256" key="3">
    <source>
        <dbReference type="ARBA" id="ARBA00022452"/>
    </source>
</evidence>
<feature type="signal peptide" evidence="8">
    <location>
        <begin position="1"/>
        <end position="21"/>
    </location>
</feature>
<feature type="domain" description="Outer membrane protein beta-barrel" evidence="9">
    <location>
        <begin position="382"/>
        <end position="783"/>
    </location>
</feature>
<dbReference type="SUPFAM" id="SSF49452">
    <property type="entry name" value="Starch-binding domain-like"/>
    <property type="match status" value="1"/>
</dbReference>
<name>A0ABS0IAU4_9BACT</name>
<evidence type="ECO:0000256" key="2">
    <source>
        <dbReference type="ARBA" id="ARBA00022448"/>
    </source>
</evidence>
<dbReference type="InterPro" id="IPR041700">
    <property type="entry name" value="OMP_b-brl_3"/>
</dbReference>
<proteinExistence type="predicted"/>
<dbReference type="Gene3D" id="2.40.170.20">
    <property type="entry name" value="TonB-dependent receptor, beta-barrel domain"/>
    <property type="match status" value="1"/>
</dbReference>
<evidence type="ECO:0000256" key="6">
    <source>
        <dbReference type="ARBA" id="ARBA00023136"/>
    </source>
</evidence>
<keyword evidence="10" id="KW-0675">Receptor</keyword>
<dbReference type="SUPFAM" id="SSF56935">
    <property type="entry name" value="Porins"/>
    <property type="match status" value="1"/>
</dbReference>
<dbReference type="PANTHER" id="PTHR30069:SF29">
    <property type="entry name" value="HEMOGLOBIN AND HEMOGLOBIN-HAPTOGLOBIN-BINDING PROTEIN 1-RELATED"/>
    <property type="match status" value="1"/>
</dbReference>
<evidence type="ECO:0000256" key="7">
    <source>
        <dbReference type="ARBA" id="ARBA00023237"/>
    </source>
</evidence>
<protein>
    <submittedName>
        <fullName evidence="10">TonB-dependent receptor</fullName>
    </submittedName>
</protein>
<keyword evidence="4" id="KW-0812">Transmembrane</keyword>
<evidence type="ECO:0000259" key="9">
    <source>
        <dbReference type="Pfam" id="PF14905"/>
    </source>
</evidence>
<evidence type="ECO:0000256" key="8">
    <source>
        <dbReference type="SAM" id="SignalP"/>
    </source>
</evidence>
<dbReference type="Gene3D" id="2.60.40.1120">
    <property type="entry name" value="Carboxypeptidase-like, regulatory domain"/>
    <property type="match status" value="1"/>
</dbReference>
<dbReference type="PANTHER" id="PTHR30069">
    <property type="entry name" value="TONB-DEPENDENT OUTER MEMBRANE RECEPTOR"/>
    <property type="match status" value="1"/>
</dbReference>